<organism evidence="2 3">
    <name type="scientific">Mucilaginibacter gynuensis</name>
    <dbReference type="NCBI Taxonomy" id="1302236"/>
    <lineage>
        <taxon>Bacteria</taxon>
        <taxon>Pseudomonadati</taxon>
        <taxon>Bacteroidota</taxon>
        <taxon>Sphingobacteriia</taxon>
        <taxon>Sphingobacteriales</taxon>
        <taxon>Sphingobacteriaceae</taxon>
        <taxon>Mucilaginibacter</taxon>
    </lineage>
</organism>
<proteinExistence type="predicted"/>
<dbReference type="InterPro" id="IPR029044">
    <property type="entry name" value="Nucleotide-diphossugar_trans"/>
</dbReference>
<gene>
    <name evidence="2" type="ORF">GCM10023149_09960</name>
</gene>
<name>A0ABP8FZ76_9SPHI</name>
<evidence type="ECO:0000259" key="1">
    <source>
        <dbReference type="Pfam" id="PF00535"/>
    </source>
</evidence>
<keyword evidence="3" id="KW-1185">Reference proteome</keyword>
<dbReference type="Proteomes" id="UP001500582">
    <property type="component" value="Unassembled WGS sequence"/>
</dbReference>
<dbReference type="Gene3D" id="3.90.550.10">
    <property type="entry name" value="Spore Coat Polysaccharide Biosynthesis Protein SpsA, Chain A"/>
    <property type="match status" value="1"/>
</dbReference>
<protein>
    <recommendedName>
        <fullName evidence="1">Glycosyltransferase 2-like domain-containing protein</fullName>
    </recommendedName>
</protein>
<comment type="caution">
    <text evidence="2">The sequence shown here is derived from an EMBL/GenBank/DDBJ whole genome shotgun (WGS) entry which is preliminary data.</text>
</comment>
<sequence>MKLSVIVVNHNMCAWLRQSISSLIKACNSFDCELIVVDNGSTDRSVNMLKTEFAEVKLIENDKNIGVTKAYNQAIKVSHGEYILMINPDTITGSDTLEKIINFMDAHQHAGGVSVRMVNPQGHFLASSKYGFNRGWAKLFKFTGLAKYFPKSHIANRKYANWAEEFETTEVDVLNGACFLLRREALNVTGLLDERFFKYGYDIDISFRLKMEGFKNYYFPKTYIINFNVHKAHKFSWNYVRHFYGAMFIFVAKYLFEVPKINLGGMPQMYQAQYEVER</sequence>
<feature type="domain" description="Glycosyltransferase 2-like" evidence="1">
    <location>
        <begin position="4"/>
        <end position="155"/>
    </location>
</feature>
<dbReference type="RefSeq" id="WP_345209903.1">
    <property type="nucleotide sequence ID" value="NZ_BAABFT010000002.1"/>
</dbReference>
<evidence type="ECO:0000313" key="3">
    <source>
        <dbReference type="Proteomes" id="UP001500582"/>
    </source>
</evidence>
<dbReference type="InterPro" id="IPR001173">
    <property type="entry name" value="Glyco_trans_2-like"/>
</dbReference>
<dbReference type="SUPFAM" id="SSF53448">
    <property type="entry name" value="Nucleotide-diphospho-sugar transferases"/>
    <property type="match status" value="1"/>
</dbReference>
<dbReference type="PANTHER" id="PTHR43179:SF7">
    <property type="entry name" value="RHAMNOSYLTRANSFERASE WBBL"/>
    <property type="match status" value="1"/>
</dbReference>
<dbReference type="Pfam" id="PF00535">
    <property type="entry name" value="Glycos_transf_2"/>
    <property type="match status" value="1"/>
</dbReference>
<evidence type="ECO:0000313" key="2">
    <source>
        <dbReference type="EMBL" id="GAA4313991.1"/>
    </source>
</evidence>
<dbReference type="PANTHER" id="PTHR43179">
    <property type="entry name" value="RHAMNOSYLTRANSFERASE WBBL"/>
    <property type="match status" value="1"/>
</dbReference>
<accession>A0ABP8FZ76</accession>
<dbReference type="EMBL" id="BAABFT010000002">
    <property type="protein sequence ID" value="GAA4313991.1"/>
    <property type="molecule type" value="Genomic_DNA"/>
</dbReference>
<dbReference type="CDD" id="cd04186">
    <property type="entry name" value="GT_2_like_c"/>
    <property type="match status" value="1"/>
</dbReference>
<reference evidence="3" key="1">
    <citation type="journal article" date="2019" name="Int. J. Syst. Evol. Microbiol.">
        <title>The Global Catalogue of Microorganisms (GCM) 10K type strain sequencing project: providing services to taxonomists for standard genome sequencing and annotation.</title>
        <authorList>
            <consortium name="The Broad Institute Genomics Platform"/>
            <consortium name="The Broad Institute Genome Sequencing Center for Infectious Disease"/>
            <person name="Wu L."/>
            <person name="Ma J."/>
        </authorList>
    </citation>
    <scope>NUCLEOTIDE SEQUENCE [LARGE SCALE GENOMIC DNA]</scope>
    <source>
        <strain evidence="3">JCM 17705</strain>
    </source>
</reference>